<evidence type="ECO:0000313" key="3">
    <source>
        <dbReference type="EMBL" id="CAD8801473.1"/>
    </source>
</evidence>
<dbReference type="EMBL" id="HBFN01026187">
    <property type="protein sequence ID" value="CAD8801473.1"/>
    <property type="molecule type" value="Transcribed_RNA"/>
</dbReference>
<evidence type="ECO:0000256" key="1">
    <source>
        <dbReference type="SAM" id="Coils"/>
    </source>
</evidence>
<proteinExistence type="predicted"/>
<accession>A0A7S0YZ21</accession>
<organism evidence="3">
    <name type="scientific">Hemiselmis tepida</name>
    <dbReference type="NCBI Taxonomy" id="464990"/>
    <lineage>
        <taxon>Eukaryota</taxon>
        <taxon>Cryptophyceae</taxon>
        <taxon>Cryptomonadales</taxon>
        <taxon>Hemiselmidaceae</taxon>
        <taxon>Hemiselmis</taxon>
    </lineage>
</organism>
<protein>
    <submittedName>
        <fullName evidence="3">Uncharacterized protein</fullName>
    </submittedName>
</protein>
<keyword evidence="2" id="KW-0732">Signal</keyword>
<dbReference type="AlphaFoldDB" id="A0A7S0YZ21"/>
<name>A0A7S0YZ21_9CRYP</name>
<keyword evidence="1" id="KW-0175">Coiled coil</keyword>
<evidence type="ECO:0000256" key="2">
    <source>
        <dbReference type="SAM" id="SignalP"/>
    </source>
</evidence>
<gene>
    <name evidence="3" type="ORF">HTEP1355_LOCUS15146</name>
</gene>
<feature type="chain" id="PRO_5031354317" evidence="2">
    <location>
        <begin position="20"/>
        <end position="118"/>
    </location>
</feature>
<reference evidence="3" key="1">
    <citation type="submission" date="2021-01" db="EMBL/GenBank/DDBJ databases">
        <authorList>
            <person name="Corre E."/>
            <person name="Pelletier E."/>
            <person name="Niang G."/>
            <person name="Scheremetjew M."/>
            <person name="Finn R."/>
            <person name="Kale V."/>
            <person name="Holt S."/>
            <person name="Cochrane G."/>
            <person name="Meng A."/>
            <person name="Brown T."/>
            <person name="Cohen L."/>
        </authorList>
    </citation>
    <scope>NUCLEOTIDE SEQUENCE</scope>
    <source>
        <strain evidence="3">CCMP443</strain>
    </source>
</reference>
<sequence length="118" mass="12230">MKTVSYCLAAAALVAHASAAGMSLRGSAFVPTAVPCKPETAMMGSIQNKPNHKGVVYGLPVGTAKQQKQAAIKQAEEQKVAVAENRKRKEEIKAARDERAAAAVAAAEEKWAAAAAGK</sequence>
<feature type="coiled-coil region" evidence="1">
    <location>
        <begin position="65"/>
        <end position="93"/>
    </location>
</feature>
<feature type="signal peptide" evidence="2">
    <location>
        <begin position="1"/>
        <end position="19"/>
    </location>
</feature>